<feature type="domain" description="Asl1-like glycosyl hydrolase catalytic" evidence="2">
    <location>
        <begin position="36"/>
        <end position="256"/>
    </location>
</feature>
<dbReference type="PANTHER" id="PTHR34154">
    <property type="entry name" value="ALKALI-SENSITIVE LINKAGE PROTEIN 1"/>
    <property type="match status" value="1"/>
</dbReference>
<dbReference type="GO" id="GO:0071966">
    <property type="term" value="P:fungal-type cell wall polysaccharide metabolic process"/>
    <property type="evidence" value="ECO:0007669"/>
    <property type="project" value="TreeGrafter"/>
</dbReference>
<dbReference type="AlphaFoldDB" id="A0A7H8QL63"/>
<dbReference type="GeneID" id="55989268"/>
<protein>
    <recommendedName>
        <fullName evidence="2">Asl1-like glycosyl hydrolase catalytic domain-containing protein</fullName>
    </recommendedName>
</protein>
<gene>
    <name evidence="3" type="ORF">TRUGW13939_01758</name>
</gene>
<dbReference type="SUPFAM" id="SSF51445">
    <property type="entry name" value="(Trans)glycosidases"/>
    <property type="match status" value="1"/>
</dbReference>
<sequence length="260" mass="27409">MVSFTTFLIASLAGASLAAPTKAPLAKRSNSKKGISYNDASLVSLFSDGSWAYNWDMSVGGSLPSGVEYVPMFWGTGSESGWDAAVQTALASGSTHLLGFNEPDLSSQSNIDAATAAALYKQYITPYASQATLVTPAVTNGGAPMGLTWMEQFLTDCNGECGVTVMAFHYYADDNVSNFENYVNQAISTAASYGISEVWITEFQATGVSDDAQAAFINSVVPWLDQQPAVGRYSYFYAADGYLTSGGALSETGSAYNSAE</sequence>
<feature type="signal peptide" evidence="1">
    <location>
        <begin position="1"/>
        <end position="18"/>
    </location>
</feature>
<keyword evidence="4" id="KW-1185">Reference proteome</keyword>
<proteinExistence type="predicted"/>
<evidence type="ECO:0000313" key="3">
    <source>
        <dbReference type="EMBL" id="QKX54670.1"/>
    </source>
</evidence>
<accession>A0A7H8QL63</accession>
<organism evidence="3 4">
    <name type="scientific">Talaromyces rugulosus</name>
    <name type="common">Penicillium rugulosum</name>
    <dbReference type="NCBI Taxonomy" id="121627"/>
    <lineage>
        <taxon>Eukaryota</taxon>
        <taxon>Fungi</taxon>
        <taxon>Dikarya</taxon>
        <taxon>Ascomycota</taxon>
        <taxon>Pezizomycotina</taxon>
        <taxon>Eurotiomycetes</taxon>
        <taxon>Eurotiomycetidae</taxon>
        <taxon>Eurotiales</taxon>
        <taxon>Trichocomaceae</taxon>
        <taxon>Talaromyces</taxon>
        <taxon>Talaromyces sect. Islandici</taxon>
    </lineage>
</organism>
<feature type="chain" id="PRO_5028811682" description="Asl1-like glycosyl hydrolase catalytic domain-containing protein" evidence="1">
    <location>
        <begin position="19"/>
        <end position="260"/>
    </location>
</feature>
<keyword evidence="1" id="KW-0732">Signal</keyword>
<dbReference type="Gene3D" id="3.20.20.80">
    <property type="entry name" value="Glycosidases"/>
    <property type="match status" value="1"/>
</dbReference>
<evidence type="ECO:0000313" key="4">
    <source>
        <dbReference type="Proteomes" id="UP000509510"/>
    </source>
</evidence>
<dbReference type="OrthoDB" id="43654at2759"/>
<dbReference type="GO" id="GO:0009277">
    <property type="term" value="C:fungal-type cell wall"/>
    <property type="evidence" value="ECO:0007669"/>
    <property type="project" value="TreeGrafter"/>
</dbReference>
<dbReference type="RefSeq" id="XP_035340849.1">
    <property type="nucleotide sequence ID" value="XM_035484956.1"/>
</dbReference>
<name>A0A7H8QL63_TALRU</name>
<evidence type="ECO:0000256" key="1">
    <source>
        <dbReference type="SAM" id="SignalP"/>
    </source>
</evidence>
<dbReference type="PANTHER" id="PTHR34154:SF10">
    <property type="entry name" value="ASL1-LIKE GLYCOSYL HYDROLASE CATALYTIC DOMAIN-CONTAINING PROTEIN"/>
    <property type="match status" value="1"/>
</dbReference>
<dbReference type="InterPro" id="IPR017853">
    <property type="entry name" value="GH"/>
</dbReference>
<dbReference type="Pfam" id="PF11790">
    <property type="entry name" value="Glyco_hydro_cc"/>
    <property type="match status" value="1"/>
</dbReference>
<reference evidence="4" key="1">
    <citation type="submission" date="2020-06" db="EMBL/GenBank/DDBJ databases">
        <title>A chromosome-scale genome assembly of Talaromyces rugulosus W13939.</title>
        <authorList>
            <person name="Wang B."/>
            <person name="Guo L."/>
            <person name="Ye K."/>
            <person name="Wang L."/>
        </authorList>
    </citation>
    <scope>NUCLEOTIDE SEQUENCE [LARGE SCALE GENOMIC DNA]</scope>
    <source>
        <strain evidence="4">W13939</strain>
    </source>
</reference>
<dbReference type="EMBL" id="CP055898">
    <property type="protein sequence ID" value="QKX54670.1"/>
    <property type="molecule type" value="Genomic_DNA"/>
</dbReference>
<dbReference type="Proteomes" id="UP000509510">
    <property type="component" value="Chromosome I"/>
</dbReference>
<dbReference type="InterPro" id="IPR053183">
    <property type="entry name" value="ASL1"/>
</dbReference>
<evidence type="ECO:0000259" key="2">
    <source>
        <dbReference type="Pfam" id="PF11790"/>
    </source>
</evidence>
<dbReference type="InterPro" id="IPR024655">
    <property type="entry name" value="Asl1_glyco_hydro_catalytic"/>
</dbReference>
<dbReference type="KEGG" id="trg:TRUGW13939_01758"/>